<dbReference type="RefSeq" id="WP_183168028.1">
    <property type="nucleotide sequence ID" value="NZ_JACHXI010000027.1"/>
</dbReference>
<evidence type="ECO:0000256" key="1">
    <source>
        <dbReference type="SAM" id="SignalP"/>
    </source>
</evidence>
<name>A0A839TAU5_AZOMA</name>
<proteinExistence type="predicted"/>
<dbReference type="AlphaFoldDB" id="A0A839TAU5"/>
<comment type="caution">
    <text evidence="2">The sequence shown here is derived from an EMBL/GenBank/DDBJ whole genome shotgun (WGS) entry which is preliminary data.</text>
</comment>
<feature type="signal peptide" evidence="1">
    <location>
        <begin position="1"/>
        <end position="23"/>
    </location>
</feature>
<evidence type="ECO:0008006" key="4">
    <source>
        <dbReference type="Google" id="ProtNLM"/>
    </source>
</evidence>
<evidence type="ECO:0000313" key="2">
    <source>
        <dbReference type="EMBL" id="MBB3105165.1"/>
    </source>
</evidence>
<reference evidence="2 3" key="1">
    <citation type="submission" date="2020-08" db="EMBL/GenBank/DDBJ databases">
        <title>Genomic Encyclopedia of Type Strains, Phase III (KMG-III): the genomes of soil and plant-associated and newly described type strains.</title>
        <authorList>
            <person name="Whitman W."/>
        </authorList>
    </citation>
    <scope>NUCLEOTIDE SEQUENCE [LARGE SCALE GENOMIC DNA]</scope>
    <source>
        <strain evidence="2 3">CECT 4462</strain>
    </source>
</reference>
<keyword evidence="3" id="KW-1185">Reference proteome</keyword>
<dbReference type="PROSITE" id="PS51257">
    <property type="entry name" value="PROKAR_LIPOPROTEIN"/>
    <property type="match status" value="1"/>
</dbReference>
<keyword evidence="1" id="KW-0732">Signal</keyword>
<organism evidence="2 3">
    <name type="scientific">Azomonas macrocytogenes</name>
    <name type="common">Azotobacter macrocytogenes</name>
    <dbReference type="NCBI Taxonomy" id="69962"/>
    <lineage>
        <taxon>Bacteria</taxon>
        <taxon>Pseudomonadati</taxon>
        <taxon>Pseudomonadota</taxon>
        <taxon>Gammaproteobacteria</taxon>
        <taxon>Pseudomonadales</taxon>
        <taxon>Pseudomonadaceae</taxon>
        <taxon>Azomonas</taxon>
    </lineage>
</organism>
<protein>
    <recommendedName>
        <fullName evidence="4">Lipoprotein</fullName>
    </recommendedName>
</protein>
<dbReference type="EMBL" id="JACHXI010000027">
    <property type="protein sequence ID" value="MBB3105165.1"/>
    <property type="molecule type" value="Genomic_DNA"/>
</dbReference>
<dbReference type="Proteomes" id="UP000549250">
    <property type="component" value="Unassembled WGS sequence"/>
</dbReference>
<gene>
    <name evidence="2" type="ORF">FHR87_003600</name>
</gene>
<feature type="chain" id="PRO_5032509910" description="Lipoprotein" evidence="1">
    <location>
        <begin position="24"/>
        <end position="289"/>
    </location>
</feature>
<evidence type="ECO:0000313" key="3">
    <source>
        <dbReference type="Proteomes" id="UP000549250"/>
    </source>
</evidence>
<sequence length="289" mass="31994">MKQLSKTLLASLGIMILTGCATTAPEPQPYDPTKSRALNLAYAAGLDRLTDQEIPKEQGQHITDSLAYNALWAHTNFVSPAPGFSSFGAGALSVAGWLFAPKEKEARNSLVAWMPKTMARTPEEAEDKMLDIVKEAIDKGLTDLGVDFYFLYKTRKSISAVSFLINDAAYGCPQVKPEDSILNICGVTFIVREPLIGKTSTVVSEHEYPTYFFDPRPDVKYSKIFIEQTANSKLPEQSIYAAISKHLPKWVLLYLAANEVKQKDASKIPFPYILQQGKAELFIKPAAMH</sequence>
<accession>A0A839TAU5</accession>